<dbReference type="EC" id="4.1.1.19" evidence="4"/>
<evidence type="ECO:0000313" key="5">
    <source>
        <dbReference type="Proteomes" id="UP000003860"/>
    </source>
</evidence>
<dbReference type="STRING" id="588581.Cpap_2202"/>
<evidence type="ECO:0000313" key="4">
    <source>
        <dbReference type="EMBL" id="EGD47799.1"/>
    </source>
</evidence>
<organism evidence="4 5">
    <name type="scientific">Ruminiclostridium papyrosolvens DSM 2782</name>
    <dbReference type="NCBI Taxonomy" id="588581"/>
    <lineage>
        <taxon>Bacteria</taxon>
        <taxon>Bacillati</taxon>
        <taxon>Bacillota</taxon>
        <taxon>Clostridia</taxon>
        <taxon>Eubacteriales</taxon>
        <taxon>Oscillospiraceae</taxon>
        <taxon>Ruminiclostridium</taxon>
    </lineage>
</organism>
<dbReference type="AlphaFoldDB" id="F1TCT2"/>
<dbReference type="eggNOG" id="COG1982">
    <property type="taxonomic scope" value="Bacteria"/>
</dbReference>
<dbReference type="EMBL" id="ACXX02000006">
    <property type="protein sequence ID" value="EGD47799.1"/>
    <property type="molecule type" value="Genomic_DNA"/>
</dbReference>
<evidence type="ECO:0000256" key="1">
    <source>
        <dbReference type="ARBA" id="ARBA00001933"/>
    </source>
</evidence>
<gene>
    <name evidence="4" type="ORF">Cpap_2202</name>
</gene>
<dbReference type="InterPro" id="IPR000310">
    <property type="entry name" value="Orn/Lys/Arg_deCO2ase_major_dom"/>
</dbReference>
<protein>
    <submittedName>
        <fullName evidence="4">Arginine decarboxylase</fullName>
        <ecNumber evidence="4">4.1.1.19</ecNumber>
    </submittedName>
</protein>
<comment type="cofactor">
    <cofactor evidence="1">
        <name>pyridoxal 5'-phosphate</name>
        <dbReference type="ChEBI" id="CHEBI:597326"/>
    </cofactor>
</comment>
<dbReference type="PANTHER" id="PTHR43277">
    <property type="entry name" value="ARGININE DECARBOXYLASE"/>
    <property type="match status" value="1"/>
</dbReference>
<dbReference type="GO" id="GO:0008792">
    <property type="term" value="F:arginine decarboxylase activity"/>
    <property type="evidence" value="ECO:0007669"/>
    <property type="project" value="UniProtKB-EC"/>
</dbReference>
<accession>F1TCT2</accession>
<dbReference type="Gene3D" id="3.90.105.10">
    <property type="entry name" value="Molybdopterin biosynthesis moea protein, domain 2"/>
    <property type="match status" value="1"/>
</dbReference>
<name>F1TCT2_9FIRM</name>
<comment type="caution">
    <text evidence="4">The sequence shown here is derived from an EMBL/GenBank/DDBJ whole genome shotgun (WGS) entry which is preliminary data.</text>
</comment>
<dbReference type="Proteomes" id="UP000003860">
    <property type="component" value="Unassembled WGS sequence"/>
</dbReference>
<keyword evidence="4" id="KW-0456">Lyase</keyword>
<keyword evidence="2" id="KW-0663">Pyridoxal phosphate</keyword>
<evidence type="ECO:0000256" key="2">
    <source>
        <dbReference type="ARBA" id="ARBA00022898"/>
    </source>
</evidence>
<proteinExistence type="predicted"/>
<dbReference type="Gene3D" id="3.40.640.10">
    <property type="entry name" value="Type I PLP-dependent aspartate aminotransferase-like (Major domain)"/>
    <property type="match status" value="1"/>
</dbReference>
<dbReference type="InterPro" id="IPR015421">
    <property type="entry name" value="PyrdxlP-dep_Trfase_major"/>
</dbReference>
<sequence length="500" mass="57305">MLCWLLRRPNIMENCDLLLTPVADKLRQLINRDITSFHALPISGKKSISSSAIYDKYKDLFGDDYYRSEMTITGENFDTPVLPSRCIKQSEDLTAKAFGARKSFYVTMGTTTANRIVINTMADYGARVLVDRSCHISIHFSVRDRKCELTYIPYKHLCKASGRSYFNFYKVVSQYKQALKDGRPYKLVILNGYSYEGVFYDLKPLIRECIKANDDVSFLIDEAWFAYGYFHKGYKKYTAMQIAADLQAEMPDRKICIVSTQSAHKSLSALRQGSYIHTFADKAFVRKLLENKFSVHTTSPSYPIIASLELARVQAVKEGSRMIEDSLLISKFFCEQVKENKRLSLYAINNKDFIGKGDGGRVFVDPLKISINLSKLKIRPKDFIRYAFDKFGIYINRYCNKSILINIHIGIKKQDILTLLDAMEEFQQETQEKMLNPRKNSISAENEIDYRAEVGAISECFVIPYPPGVPLLFKGDIINRKEAEKIKILKQNGVDLIVVK</sequence>
<reference evidence="4" key="2">
    <citation type="submission" date="2011-01" db="EMBL/GenBank/DDBJ databases">
        <title>The Non-contiguous Finished genome of Clostridium papyrosolvens.</title>
        <authorList>
            <person name="Lucas S."/>
            <person name="Copeland A."/>
            <person name="Lapidus A."/>
            <person name="Cheng J.-F."/>
            <person name="Goodwin L."/>
            <person name="Pitluck S."/>
            <person name="Misra M."/>
            <person name="Chertkov O."/>
            <person name="Detter J.C."/>
            <person name="Han C."/>
            <person name="Tapia R."/>
            <person name="Land M."/>
            <person name="Hauser L."/>
            <person name="Kyrpides N."/>
            <person name="Ivanova N."/>
            <person name="Pagani I."/>
            <person name="Mouttaki H."/>
            <person name="He Z."/>
            <person name="Zhou J."/>
            <person name="Hemme C.L."/>
            <person name="Woyke T."/>
        </authorList>
    </citation>
    <scope>NUCLEOTIDE SEQUENCE [LARGE SCALE GENOMIC DNA]</scope>
    <source>
        <strain evidence="4">DSM 2782</strain>
    </source>
</reference>
<dbReference type="SUPFAM" id="SSF53383">
    <property type="entry name" value="PLP-dependent transferases"/>
    <property type="match status" value="1"/>
</dbReference>
<feature type="domain" description="Orn/Lys/Arg decarboxylases family 1 pyridoxal-P attachment site" evidence="3">
    <location>
        <begin position="20"/>
        <end position="355"/>
    </location>
</feature>
<evidence type="ECO:0000259" key="3">
    <source>
        <dbReference type="Pfam" id="PF01276"/>
    </source>
</evidence>
<reference evidence="4" key="1">
    <citation type="submission" date="2009-07" db="EMBL/GenBank/DDBJ databases">
        <authorList>
            <consortium name="US DOE Joint Genome Institute (JGI-PGF)"/>
            <person name="Lucas S."/>
            <person name="Copeland A."/>
            <person name="Lapidus A."/>
            <person name="Glavina del Rio T."/>
            <person name="Tice H."/>
            <person name="Bruce D."/>
            <person name="Goodwin L."/>
            <person name="Pitluck S."/>
            <person name="Larimer F."/>
            <person name="Land M.L."/>
            <person name="Mouttaki H."/>
            <person name="He Z."/>
            <person name="Zhou J."/>
            <person name="Hemme C.L."/>
        </authorList>
    </citation>
    <scope>NUCLEOTIDE SEQUENCE</scope>
    <source>
        <strain evidence="4">DSM 2782</strain>
    </source>
</reference>
<dbReference type="InterPro" id="IPR015424">
    <property type="entry name" value="PyrdxlP-dep_Trfase"/>
</dbReference>
<keyword evidence="5" id="KW-1185">Reference proteome</keyword>
<dbReference type="Pfam" id="PF01276">
    <property type="entry name" value="OKR_DC_1"/>
    <property type="match status" value="1"/>
</dbReference>
<dbReference type="PANTHER" id="PTHR43277:SF4">
    <property type="entry name" value="ARGININE DECARBOXYLASE"/>
    <property type="match status" value="1"/>
</dbReference>
<dbReference type="InterPro" id="IPR052357">
    <property type="entry name" value="Orn_Lys_Arg_decarboxylase-I"/>
</dbReference>